<accession>A0ACC2D6Y2</accession>
<keyword evidence="2" id="KW-1185">Reference proteome</keyword>
<sequence length="178" mass="20300">MCKEASIRGSQGASSRLIRRFLYRAYLERTWIHFHNLLASCPSLTNRCQHSVDVLNHVRSLFFRFLGSQNDASSSSCMDQLAIWIVESEKCLKIGLDVDQDVFCDSEVIHKLLRLTDRIKFVLEDILPSANARGSSSVSDNKPIWRRSCSLPLHFVNPFDCPDICAVFRGLRTMFACL</sequence>
<dbReference type="EMBL" id="CM055098">
    <property type="protein sequence ID" value="KAJ7549952.1"/>
    <property type="molecule type" value="Genomic_DNA"/>
</dbReference>
<dbReference type="Proteomes" id="UP001162992">
    <property type="component" value="Chromosome 7"/>
</dbReference>
<comment type="caution">
    <text evidence="1">The sequence shown here is derived from an EMBL/GenBank/DDBJ whole genome shotgun (WGS) entry which is preliminary data.</text>
</comment>
<gene>
    <name evidence="1" type="ORF">O6H91_07G075900</name>
</gene>
<name>A0ACC2D6Y2_DIPCM</name>
<reference evidence="2" key="1">
    <citation type="journal article" date="2024" name="Proc. Natl. Acad. Sci. U.S.A.">
        <title>Extraordinary preservation of gene collinearity over three hundred million years revealed in homosporous lycophytes.</title>
        <authorList>
            <person name="Li C."/>
            <person name="Wickell D."/>
            <person name="Kuo L.Y."/>
            <person name="Chen X."/>
            <person name="Nie B."/>
            <person name="Liao X."/>
            <person name="Peng D."/>
            <person name="Ji J."/>
            <person name="Jenkins J."/>
            <person name="Williams M."/>
            <person name="Shu S."/>
            <person name="Plott C."/>
            <person name="Barry K."/>
            <person name="Rajasekar S."/>
            <person name="Grimwood J."/>
            <person name="Han X."/>
            <person name="Sun S."/>
            <person name="Hou Z."/>
            <person name="He W."/>
            <person name="Dai G."/>
            <person name="Sun C."/>
            <person name="Schmutz J."/>
            <person name="Leebens-Mack J.H."/>
            <person name="Li F.W."/>
            <person name="Wang L."/>
        </authorList>
    </citation>
    <scope>NUCLEOTIDE SEQUENCE [LARGE SCALE GENOMIC DNA]</scope>
    <source>
        <strain evidence="2">cv. PW_Plant_1</strain>
    </source>
</reference>
<evidence type="ECO:0000313" key="1">
    <source>
        <dbReference type="EMBL" id="KAJ7549952.1"/>
    </source>
</evidence>
<proteinExistence type="predicted"/>
<protein>
    <submittedName>
        <fullName evidence="1">Uncharacterized protein</fullName>
    </submittedName>
</protein>
<organism evidence="1 2">
    <name type="scientific">Diphasiastrum complanatum</name>
    <name type="common">Issler's clubmoss</name>
    <name type="synonym">Lycopodium complanatum</name>
    <dbReference type="NCBI Taxonomy" id="34168"/>
    <lineage>
        <taxon>Eukaryota</taxon>
        <taxon>Viridiplantae</taxon>
        <taxon>Streptophyta</taxon>
        <taxon>Embryophyta</taxon>
        <taxon>Tracheophyta</taxon>
        <taxon>Lycopodiopsida</taxon>
        <taxon>Lycopodiales</taxon>
        <taxon>Lycopodiaceae</taxon>
        <taxon>Lycopodioideae</taxon>
        <taxon>Diphasiastrum</taxon>
    </lineage>
</organism>
<evidence type="ECO:0000313" key="2">
    <source>
        <dbReference type="Proteomes" id="UP001162992"/>
    </source>
</evidence>